<dbReference type="Gene3D" id="3.10.440.10">
    <property type="match status" value="1"/>
</dbReference>
<protein>
    <recommendedName>
        <fullName evidence="6">Large ribosomal subunit protein eL31</fullName>
    </recommendedName>
    <alternativeName>
        <fullName evidence="7">60S ribosomal protein L31</fullName>
    </alternativeName>
</protein>
<accession>A0A6G1AMP5</accession>
<keyword evidence="4" id="KW-0687">Ribonucleoprotein</keyword>
<keyword evidence="9" id="KW-1185">Reference proteome</keyword>
<feature type="non-terminal residue" evidence="8">
    <location>
        <position position="1"/>
    </location>
</feature>
<dbReference type="FunFam" id="3.10.440.10:FF:000001">
    <property type="entry name" value="60S ribosomal protein L31"/>
    <property type="match status" value="1"/>
</dbReference>
<dbReference type="GO" id="GO:0002181">
    <property type="term" value="P:cytoplasmic translation"/>
    <property type="evidence" value="ECO:0007669"/>
    <property type="project" value="TreeGrafter"/>
</dbReference>
<dbReference type="Pfam" id="PF01198">
    <property type="entry name" value="Ribosomal_L31e"/>
    <property type="match status" value="1"/>
</dbReference>
<dbReference type="GO" id="GO:0022625">
    <property type="term" value="C:cytosolic large ribosomal subunit"/>
    <property type="evidence" value="ECO:0007669"/>
    <property type="project" value="TreeGrafter"/>
</dbReference>
<sequence length="122" mass="14058">MAPAKKGGEKKGHSAINEVVTREYTINIHKRIHGVGFKKHASWALRKIQKFAMRRWEPQMCALTPDVCTDIRLNKAVWAKGIKNVLYCIHVGLSRKHNEDEDSPNYTLPMYLSPLSKIYRLL</sequence>
<proteinExistence type="inferred from homology"/>
<feature type="non-terminal residue" evidence="8">
    <location>
        <position position="122"/>
    </location>
</feature>
<dbReference type="GO" id="GO:0003735">
    <property type="term" value="F:structural constituent of ribosome"/>
    <property type="evidence" value="ECO:0007669"/>
    <property type="project" value="InterPro"/>
</dbReference>
<evidence type="ECO:0000256" key="2">
    <source>
        <dbReference type="ARBA" id="ARBA00011133"/>
    </source>
</evidence>
<name>A0A6G1AMP5_CROCR</name>
<dbReference type="PANTHER" id="PTHR10956">
    <property type="entry name" value="60S RIBOSOMAL PROTEIN L31"/>
    <property type="match status" value="1"/>
</dbReference>
<comment type="function">
    <text evidence="5">Component of the large ribosomal subunit. The ribosome is a large ribonucleoprotein complex responsible for the synthesis of proteins in the cell.</text>
</comment>
<dbReference type="InterPro" id="IPR023621">
    <property type="entry name" value="Ribosomal_eL31_dom_sf"/>
</dbReference>
<evidence type="ECO:0000256" key="4">
    <source>
        <dbReference type="ARBA" id="ARBA00023274"/>
    </source>
</evidence>
<dbReference type="PANTHER" id="PTHR10956:SF0">
    <property type="entry name" value="60S RIBOSOMAL PROTEIN L31"/>
    <property type="match status" value="1"/>
</dbReference>
<dbReference type="SMART" id="SM01380">
    <property type="entry name" value="Ribosomal_L31e"/>
    <property type="match status" value="1"/>
</dbReference>
<comment type="caution">
    <text evidence="8">The sequence shown here is derived from an EMBL/GenBank/DDBJ whole genome shotgun (WGS) entry which is preliminary data.</text>
</comment>
<evidence type="ECO:0000313" key="8">
    <source>
        <dbReference type="EMBL" id="KAF0876874.1"/>
    </source>
</evidence>
<evidence type="ECO:0000256" key="7">
    <source>
        <dbReference type="ARBA" id="ARBA00035337"/>
    </source>
</evidence>
<dbReference type="EMBL" id="VOAJ01004725">
    <property type="protein sequence ID" value="KAF0876874.1"/>
    <property type="molecule type" value="Genomic_DNA"/>
</dbReference>
<evidence type="ECO:0000256" key="6">
    <source>
        <dbReference type="ARBA" id="ARBA00035230"/>
    </source>
</evidence>
<comment type="similarity">
    <text evidence="1">Belongs to the eukaryotic ribosomal protein eL31 family.</text>
</comment>
<evidence type="ECO:0000313" key="9">
    <source>
        <dbReference type="Proteomes" id="UP000475037"/>
    </source>
</evidence>
<gene>
    <name evidence="8" type="primary">Rpl31_6</name>
    <name evidence="8" type="ORF">FOF47_R17128</name>
</gene>
<evidence type="ECO:0000256" key="1">
    <source>
        <dbReference type="ARBA" id="ARBA00010808"/>
    </source>
</evidence>
<organism evidence="8 9">
    <name type="scientific">Crocuta crocuta</name>
    <name type="common">Spotted hyena</name>
    <dbReference type="NCBI Taxonomy" id="9678"/>
    <lineage>
        <taxon>Eukaryota</taxon>
        <taxon>Metazoa</taxon>
        <taxon>Chordata</taxon>
        <taxon>Craniata</taxon>
        <taxon>Vertebrata</taxon>
        <taxon>Euteleostomi</taxon>
        <taxon>Mammalia</taxon>
        <taxon>Eutheria</taxon>
        <taxon>Laurasiatheria</taxon>
        <taxon>Carnivora</taxon>
        <taxon>Feliformia</taxon>
        <taxon>Hyaenidae</taxon>
        <taxon>Crocuta</taxon>
    </lineage>
</organism>
<dbReference type="InterPro" id="IPR000054">
    <property type="entry name" value="Ribosomal_eL31"/>
</dbReference>
<dbReference type="AlphaFoldDB" id="A0A6G1AMP5"/>
<evidence type="ECO:0000256" key="5">
    <source>
        <dbReference type="ARBA" id="ARBA00034092"/>
    </source>
</evidence>
<dbReference type="SUPFAM" id="SSF54575">
    <property type="entry name" value="Ribosomal protein L31e"/>
    <property type="match status" value="1"/>
</dbReference>
<evidence type="ECO:0000256" key="3">
    <source>
        <dbReference type="ARBA" id="ARBA00022980"/>
    </source>
</evidence>
<dbReference type="Proteomes" id="UP000475037">
    <property type="component" value="Unassembled WGS sequence"/>
</dbReference>
<reference evidence="8 9" key="1">
    <citation type="submission" date="2019-11" db="EMBL/GenBank/DDBJ databases">
        <authorList>
            <person name="Yang C."/>
            <person name="Li F."/>
        </authorList>
    </citation>
    <scope>NUCLEOTIDE SEQUENCE [LARGE SCALE GENOMIC DNA]</scope>
    <source>
        <strain evidence="8">KB4526</strain>
        <tissue evidence="8">Muscle</tissue>
    </source>
</reference>
<comment type="subunit">
    <text evidence="2">Component of the large ribosomal subunit.</text>
</comment>
<keyword evidence="3" id="KW-0689">Ribosomal protein</keyword>